<dbReference type="RefSeq" id="WP_010684326.1">
    <property type="nucleotide sequence ID" value="NZ_CP043538.1"/>
</dbReference>
<reference evidence="1 2" key="2">
    <citation type="journal article" date="2013" name="Genome Announc.">
        <title>Draft Genome Sequence of Methylobacterium mesophilicum Strain SR1.6/6, Isolated from Citrus sinensis.</title>
        <authorList>
            <person name="Marinho Almeida D."/>
            <person name="Dini-Andreote F."/>
            <person name="Camargo Neves A.A."/>
            <person name="Juca Ramos R.T."/>
            <person name="Andreote F.D."/>
            <person name="Carneiro A.R."/>
            <person name="Oliveira de Souza Lima A."/>
            <person name="Caracciolo Gomes de Sa P.H."/>
            <person name="Ribeiro Barbosa M.S."/>
            <person name="Araujo W.L."/>
            <person name="Silva A."/>
        </authorList>
    </citation>
    <scope>NUCLEOTIDE SEQUENCE [LARGE SCALE GENOMIC DNA]</scope>
    <source>
        <strain evidence="1 2">SR1.6/6</strain>
    </source>
</reference>
<dbReference type="Proteomes" id="UP000012488">
    <property type="component" value="Chromosome"/>
</dbReference>
<accession>A0A6B9FTX0</accession>
<sequence>MGDIDPILEAVEALRLLGKTVEPWSDDFALWLVDGETLTDSDLLALAIRLGVMDSPGTLQ</sequence>
<reference evidence="1 2" key="1">
    <citation type="journal article" date="2012" name="Genet. Mol. Biol.">
        <title>Analysis of 16S rRNA and mxaF genes revealing insights into Methylobacterium niche-specific plant association.</title>
        <authorList>
            <person name="Dourado M.N."/>
            <person name="Andreote F.D."/>
            <person name="Dini-Andreote F."/>
            <person name="Conti R."/>
            <person name="Araujo J.M."/>
            <person name="Araujo W.L."/>
        </authorList>
    </citation>
    <scope>NUCLEOTIDE SEQUENCE [LARGE SCALE GENOMIC DNA]</scope>
    <source>
        <strain evidence="1 2">SR1.6/6</strain>
    </source>
</reference>
<organism evidence="1 2">
    <name type="scientific">Methylobacterium mesophilicum SR1.6/6</name>
    <dbReference type="NCBI Taxonomy" id="908290"/>
    <lineage>
        <taxon>Bacteria</taxon>
        <taxon>Pseudomonadati</taxon>
        <taxon>Pseudomonadota</taxon>
        <taxon>Alphaproteobacteria</taxon>
        <taxon>Hyphomicrobiales</taxon>
        <taxon>Methylobacteriaceae</taxon>
        <taxon>Methylobacterium</taxon>
    </lineage>
</organism>
<proteinExistence type="predicted"/>
<gene>
    <name evidence="1" type="ORF">MMSR116_29020</name>
</gene>
<dbReference type="EMBL" id="CP043538">
    <property type="protein sequence ID" value="QGY05482.1"/>
    <property type="molecule type" value="Genomic_DNA"/>
</dbReference>
<dbReference type="KEGG" id="mmes:MMSR116_29020"/>
<dbReference type="AlphaFoldDB" id="A0A6B9FTX0"/>
<evidence type="ECO:0000313" key="1">
    <source>
        <dbReference type="EMBL" id="QGY05482.1"/>
    </source>
</evidence>
<name>A0A6B9FTX0_9HYPH</name>
<evidence type="ECO:0000313" key="2">
    <source>
        <dbReference type="Proteomes" id="UP000012488"/>
    </source>
</evidence>
<protein>
    <submittedName>
        <fullName evidence="1">Uncharacterized protein</fullName>
    </submittedName>
</protein>
<dbReference type="OrthoDB" id="8008493at2"/>